<feature type="compositionally biased region" description="Low complexity" evidence="1">
    <location>
        <begin position="210"/>
        <end position="224"/>
    </location>
</feature>
<gene>
    <name evidence="2" type="ORF">VFPBJ_05029</name>
</gene>
<reference evidence="2 3" key="1">
    <citation type="submission" date="2016-01" db="EMBL/GenBank/DDBJ databases">
        <title>Biosynthesis of antibiotic leucinostatins and their inhibition on Phytophthora in bio-control Purpureocillium lilacinum.</title>
        <authorList>
            <person name="Wang G."/>
            <person name="Liu Z."/>
            <person name="Lin R."/>
            <person name="Li E."/>
            <person name="Mao Z."/>
            <person name="Ling J."/>
            <person name="Yin W."/>
            <person name="Xie B."/>
        </authorList>
    </citation>
    <scope>NUCLEOTIDE SEQUENCE [LARGE SCALE GENOMIC DNA]</scope>
    <source>
        <strain evidence="2">PLBJ-1</strain>
    </source>
</reference>
<feature type="region of interest" description="Disordered" evidence="1">
    <location>
        <begin position="199"/>
        <end position="290"/>
    </location>
</feature>
<evidence type="ECO:0000313" key="2">
    <source>
        <dbReference type="EMBL" id="OAQ82445.1"/>
    </source>
</evidence>
<dbReference type="AlphaFoldDB" id="A0A179GWV0"/>
<dbReference type="Proteomes" id="UP000078240">
    <property type="component" value="Unassembled WGS sequence"/>
</dbReference>
<name>A0A179GWV0_PURLI</name>
<feature type="compositionally biased region" description="Basic residues" evidence="1">
    <location>
        <begin position="237"/>
        <end position="253"/>
    </location>
</feature>
<sequence>MTAGYLPHNHIHPGGMAIPGVRHRTFSSSSNSVCNVPPSSSSSSSSFSASSTASFFQLPTTKRRNKQTRLMEQQQMEQAAAAHEHATLRAQAWLYLNDFLDTSPDWSEMREQIAIVCEAVPTMPELNSYGELDEKEGTVACRRLFKAPVVWDRLGHSLWKTLREAAEQRAIARKLFEAADWSAALDGFTDVDYAATGDACRGGRRRASESTVGTGISSRSSSVSPLDRVSNDCTGTKVKKQSSRLKLSRRFSPSRRGSSDTDRELTGVSPQQQLDQRRDSSDRSATPRIIPSNYFSAMRRTLGLFGDHPRQQSR</sequence>
<evidence type="ECO:0000256" key="1">
    <source>
        <dbReference type="SAM" id="MobiDB-lite"/>
    </source>
</evidence>
<protein>
    <submittedName>
        <fullName evidence="2">Uncharacterized protein</fullName>
    </submittedName>
</protein>
<evidence type="ECO:0000313" key="3">
    <source>
        <dbReference type="Proteomes" id="UP000078240"/>
    </source>
</evidence>
<accession>A0A179GWV0</accession>
<organism evidence="2 3">
    <name type="scientific">Purpureocillium lilacinum</name>
    <name type="common">Paecilomyces lilacinus</name>
    <dbReference type="NCBI Taxonomy" id="33203"/>
    <lineage>
        <taxon>Eukaryota</taxon>
        <taxon>Fungi</taxon>
        <taxon>Dikarya</taxon>
        <taxon>Ascomycota</taxon>
        <taxon>Pezizomycotina</taxon>
        <taxon>Sordariomycetes</taxon>
        <taxon>Hypocreomycetidae</taxon>
        <taxon>Hypocreales</taxon>
        <taxon>Ophiocordycipitaceae</taxon>
        <taxon>Purpureocillium</taxon>
    </lineage>
</organism>
<feature type="region of interest" description="Disordered" evidence="1">
    <location>
        <begin position="27"/>
        <end position="49"/>
    </location>
</feature>
<comment type="caution">
    <text evidence="2">The sequence shown here is derived from an EMBL/GenBank/DDBJ whole genome shotgun (WGS) entry which is preliminary data.</text>
</comment>
<proteinExistence type="predicted"/>
<dbReference type="EMBL" id="LSBH01000003">
    <property type="protein sequence ID" value="OAQ82445.1"/>
    <property type="molecule type" value="Genomic_DNA"/>
</dbReference>